<organism evidence="1 2">
    <name type="scientific">Providencia alcalifaciens</name>
    <dbReference type="NCBI Taxonomy" id="126385"/>
    <lineage>
        <taxon>Bacteria</taxon>
        <taxon>Pseudomonadati</taxon>
        <taxon>Pseudomonadota</taxon>
        <taxon>Gammaproteobacteria</taxon>
        <taxon>Enterobacterales</taxon>
        <taxon>Morganellaceae</taxon>
        <taxon>Providencia</taxon>
    </lineage>
</organism>
<evidence type="ECO:0000313" key="2">
    <source>
        <dbReference type="Proteomes" id="UP000449944"/>
    </source>
</evidence>
<evidence type="ECO:0000313" key="1">
    <source>
        <dbReference type="EMBL" id="MTC35795.1"/>
    </source>
</evidence>
<proteinExistence type="predicted"/>
<sequence length="133" mass="15288">MDNPVDVMVVFYKPIGDGETRLERRTYGKEFGFTKKQVDSKEFKHNLSFALKCEFGADIAIKGIAVVDERKENLRHIRLLFRTPSDKDIESIIERVNSEMLGKPLNDKTAREARELALKYAADMISVESELTY</sequence>
<dbReference type="Proteomes" id="UP000449944">
    <property type="component" value="Unassembled WGS sequence"/>
</dbReference>
<gene>
    <name evidence="1" type="ORF">GKR67_14375</name>
</gene>
<accession>A0AAW9VDS9</accession>
<protein>
    <submittedName>
        <fullName evidence="1">Uncharacterized protein</fullName>
    </submittedName>
</protein>
<comment type="caution">
    <text evidence="1">The sequence shown here is derived from an EMBL/GenBank/DDBJ whole genome shotgun (WGS) entry which is preliminary data.</text>
</comment>
<dbReference type="AlphaFoldDB" id="A0AAW9VDS9"/>
<dbReference type="EMBL" id="WLUB01000047">
    <property type="protein sequence ID" value="MTC35795.1"/>
    <property type="molecule type" value="Genomic_DNA"/>
</dbReference>
<name>A0AAW9VDS9_9GAMM</name>
<reference evidence="1 2" key="1">
    <citation type="submission" date="2019-10" db="EMBL/GenBank/DDBJ databases">
        <title>Comparative genomic analysis of Providencia.</title>
        <authorList>
            <person name="Yuan C."/>
            <person name="Wei Y."/>
            <person name="Yin Z."/>
        </authorList>
    </citation>
    <scope>NUCLEOTIDE SEQUENCE [LARGE SCALE GENOMIC DNA]</scope>
    <source>
        <strain evidence="2">wls1934</strain>
    </source>
</reference>